<dbReference type="RefSeq" id="WP_163959198.1">
    <property type="nucleotide sequence ID" value="NZ_BAAAES010000008.1"/>
</dbReference>
<evidence type="ECO:0000256" key="2">
    <source>
        <dbReference type="SAM" id="SignalP"/>
    </source>
</evidence>
<gene>
    <name evidence="3" type="ORF">GCM10009102_16340</name>
</gene>
<comment type="caution">
    <text evidence="3">The sequence shown here is derived from an EMBL/GenBank/DDBJ whole genome shotgun (WGS) entry which is preliminary data.</text>
</comment>
<evidence type="ECO:0000313" key="3">
    <source>
        <dbReference type="EMBL" id="GAA0667104.1"/>
    </source>
</evidence>
<sequence>MAKTATLGLIGLALTGLAACDQTPTGSTARTASNGSADGAAMPANGPGRLRGTLATIDSNTMTVTTYDGASMPVLLNGQTKYAWVVKSSLATLKNGDFIGTATTGPDSDLKAVEILIFPEDMRGAGEGHYGWDTPGVKQAAGQASGAASGMTNGTVTQSTKTNGTVEQSAMTNGTVQQSGMTNGTVTAAENGSATTKLTVGYKGGTAQVSVPEGTPVVRFVPTEKTSLAKGQKLFIKLADDQKNAQFVAIGKDGLTPPM</sequence>
<evidence type="ECO:0000313" key="4">
    <source>
        <dbReference type="Proteomes" id="UP001500238"/>
    </source>
</evidence>
<accession>A0ABP3T3I2</accession>
<keyword evidence="2" id="KW-0732">Signal</keyword>
<feature type="region of interest" description="Disordered" evidence="1">
    <location>
        <begin position="24"/>
        <end position="47"/>
    </location>
</feature>
<proteinExistence type="predicted"/>
<dbReference type="EMBL" id="BAAAES010000008">
    <property type="protein sequence ID" value="GAA0667104.1"/>
    <property type="molecule type" value="Genomic_DNA"/>
</dbReference>
<feature type="chain" id="PRO_5046419158" description="Metal ABC transporter permease" evidence="2">
    <location>
        <begin position="19"/>
        <end position="259"/>
    </location>
</feature>
<name>A0ABP3T3I2_9SPHN</name>
<dbReference type="Proteomes" id="UP001500238">
    <property type="component" value="Unassembled WGS sequence"/>
</dbReference>
<keyword evidence="4" id="KW-1185">Reference proteome</keyword>
<organism evidence="3 4">
    <name type="scientific">Sphingomonas insulae</name>
    <dbReference type="NCBI Taxonomy" id="424800"/>
    <lineage>
        <taxon>Bacteria</taxon>
        <taxon>Pseudomonadati</taxon>
        <taxon>Pseudomonadota</taxon>
        <taxon>Alphaproteobacteria</taxon>
        <taxon>Sphingomonadales</taxon>
        <taxon>Sphingomonadaceae</taxon>
        <taxon>Sphingomonas</taxon>
    </lineage>
</organism>
<dbReference type="PROSITE" id="PS51257">
    <property type="entry name" value="PROKAR_LIPOPROTEIN"/>
    <property type="match status" value="1"/>
</dbReference>
<evidence type="ECO:0008006" key="5">
    <source>
        <dbReference type="Google" id="ProtNLM"/>
    </source>
</evidence>
<feature type="signal peptide" evidence="2">
    <location>
        <begin position="1"/>
        <end position="18"/>
    </location>
</feature>
<protein>
    <recommendedName>
        <fullName evidence="5">Metal ABC transporter permease</fullName>
    </recommendedName>
</protein>
<feature type="compositionally biased region" description="Polar residues" evidence="1">
    <location>
        <begin position="24"/>
        <end position="36"/>
    </location>
</feature>
<reference evidence="4" key="1">
    <citation type="journal article" date="2019" name="Int. J. Syst. Evol. Microbiol.">
        <title>The Global Catalogue of Microorganisms (GCM) 10K type strain sequencing project: providing services to taxonomists for standard genome sequencing and annotation.</title>
        <authorList>
            <consortium name="The Broad Institute Genomics Platform"/>
            <consortium name="The Broad Institute Genome Sequencing Center for Infectious Disease"/>
            <person name="Wu L."/>
            <person name="Ma J."/>
        </authorList>
    </citation>
    <scope>NUCLEOTIDE SEQUENCE [LARGE SCALE GENOMIC DNA]</scope>
    <source>
        <strain evidence="4">JCM 14603</strain>
    </source>
</reference>
<evidence type="ECO:0000256" key="1">
    <source>
        <dbReference type="SAM" id="MobiDB-lite"/>
    </source>
</evidence>